<dbReference type="KEGG" id="sper:EW093_09550"/>
<organism evidence="1 2">
    <name type="scientific">Thiospirochaeta perfilievii</name>
    <dbReference type="NCBI Taxonomy" id="252967"/>
    <lineage>
        <taxon>Bacteria</taxon>
        <taxon>Pseudomonadati</taxon>
        <taxon>Spirochaetota</taxon>
        <taxon>Spirochaetia</taxon>
        <taxon>Spirochaetales</taxon>
        <taxon>Spirochaetaceae</taxon>
        <taxon>Thiospirochaeta</taxon>
    </lineage>
</organism>
<dbReference type="Proteomes" id="UP000323824">
    <property type="component" value="Chromosome"/>
</dbReference>
<keyword evidence="2" id="KW-1185">Reference proteome</keyword>
<dbReference type="Gene3D" id="3.40.50.1820">
    <property type="entry name" value="alpha/beta hydrolase"/>
    <property type="match status" value="1"/>
</dbReference>
<dbReference type="OrthoDB" id="252464at2"/>
<keyword evidence="1" id="KW-0378">Hydrolase</keyword>
<dbReference type="InterPro" id="IPR029058">
    <property type="entry name" value="AB_hydrolase_fold"/>
</dbReference>
<protein>
    <submittedName>
        <fullName evidence="1">Alpha/beta fold hydrolase</fullName>
    </submittedName>
</protein>
<dbReference type="AlphaFoldDB" id="A0A5C1QFG5"/>
<gene>
    <name evidence="1" type="ORF">EW093_09550</name>
</gene>
<sequence length="198" mass="22603">MKTSILWNGFELKKGVLETEVGNIPYLYYSPHRTDQIVNIAIHGEGQEKEDWLCFNSVLKFGNLLKESIKRNSAFIAFDLYGHGEWKLDSNFNILHLSSREIETLVEDTIISVQSALPIILENENLTKNKLSVTGYSLGCSIAMGLKLDKLEKRVLLAPNRSYYSFDDTLENTLVEESTEKSNITESWIHKACDFIYS</sequence>
<dbReference type="RefSeq" id="WP_149568183.1">
    <property type="nucleotide sequence ID" value="NZ_CP035807.1"/>
</dbReference>
<dbReference type="GO" id="GO:0016787">
    <property type="term" value="F:hydrolase activity"/>
    <property type="evidence" value="ECO:0007669"/>
    <property type="project" value="UniProtKB-KW"/>
</dbReference>
<dbReference type="SUPFAM" id="SSF53474">
    <property type="entry name" value="alpha/beta-Hydrolases"/>
    <property type="match status" value="1"/>
</dbReference>
<dbReference type="EMBL" id="CP035807">
    <property type="protein sequence ID" value="QEN04942.1"/>
    <property type="molecule type" value="Genomic_DNA"/>
</dbReference>
<accession>A0A5C1QFG5</accession>
<reference evidence="1 2" key="2">
    <citation type="submission" date="2019-09" db="EMBL/GenBank/DDBJ databases">
        <title>Complete Genome Sequence and Methylome Analysis of free living Spirochaetas.</title>
        <authorList>
            <person name="Leshcheva N."/>
            <person name="Mikheeva N."/>
        </authorList>
    </citation>
    <scope>NUCLEOTIDE SEQUENCE [LARGE SCALE GENOMIC DNA]</scope>
    <source>
        <strain evidence="1 2">P</strain>
    </source>
</reference>
<name>A0A5C1QFG5_9SPIO</name>
<evidence type="ECO:0000313" key="2">
    <source>
        <dbReference type="Proteomes" id="UP000323824"/>
    </source>
</evidence>
<proteinExistence type="predicted"/>
<evidence type="ECO:0000313" key="1">
    <source>
        <dbReference type="EMBL" id="QEN04942.1"/>
    </source>
</evidence>
<reference evidence="1 2" key="1">
    <citation type="submission" date="2019-02" db="EMBL/GenBank/DDBJ databases">
        <authorList>
            <person name="Fomenkov A."/>
            <person name="Dubinina G."/>
            <person name="Grabovich M."/>
            <person name="Vincze T."/>
            <person name="Roberts R.J."/>
        </authorList>
    </citation>
    <scope>NUCLEOTIDE SEQUENCE [LARGE SCALE GENOMIC DNA]</scope>
    <source>
        <strain evidence="1 2">P</strain>
    </source>
</reference>